<evidence type="ECO:0000313" key="3">
    <source>
        <dbReference type="Proteomes" id="UP000326912"/>
    </source>
</evidence>
<evidence type="ECO:0000313" key="2">
    <source>
        <dbReference type="EMBL" id="GER87624.1"/>
    </source>
</evidence>
<organism evidence="2 3">
    <name type="scientific">Dictyobacter vulcani</name>
    <dbReference type="NCBI Taxonomy" id="2607529"/>
    <lineage>
        <taxon>Bacteria</taxon>
        <taxon>Bacillati</taxon>
        <taxon>Chloroflexota</taxon>
        <taxon>Ktedonobacteria</taxon>
        <taxon>Ktedonobacterales</taxon>
        <taxon>Dictyobacteraceae</taxon>
        <taxon>Dictyobacter</taxon>
    </lineage>
</organism>
<feature type="compositionally biased region" description="Basic and acidic residues" evidence="1">
    <location>
        <begin position="113"/>
        <end position="127"/>
    </location>
</feature>
<feature type="compositionally biased region" description="Polar residues" evidence="1">
    <location>
        <begin position="128"/>
        <end position="138"/>
    </location>
</feature>
<feature type="region of interest" description="Disordered" evidence="1">
    <location>
        <begin position="1"/>
        <end position="138"/>
    </location>
</feature>
<feature type="compositionally biased region" description="Polar residues" evidence="1">
    <location>
        <begin position="42"/>
        <end position="58"/>
    </location>
</feature>
<accession>A0A5J4KEE3</accession>
<feature type="compositionally biased region" description="Basic and acidic residues" evidence="1">
    <location>
        <begin position="1"/>
        <end position="11"/>
    </location>
</feature>
<reference evidence="2 3" key="1">
    <citation type="submission" date="2019-10" db="EMBL/GenBank/DDBJ databases">
        <title>Dictyobacter vulcani sp. nov., within the class Ktedonobacteria, isolated from soil of volcanic Mt. Zao.</title>
        <authorList>
            <person name="Zheng Y."/>
            <person name="Wang C.M."/>
            <person name="Sakai Y."/>
            <person name="Abe K."/>
            <person name="Yokota A."/>
            <person name="Yabe S."/>
        </authorList>
    </citation>
    <scope>NUCLEOTIDE SEQUENCE [LARGE SCALE GENOMIC DNA]</scope>
    <source>
        <strain evidence="2 3">W12</strain>
    </source>
</reference>
<dbReference type="AlphaFoldDB" id="A0A5J4KEE3"/>
<proteinExistence type="predicted"/>
<keyword evidence="3" id="KW-1185">Reference proteome</keyword>
<protein>
    <submittedName>
        <fullName evidence="2">Uncharacterized protein</fullName>
    </submittedName>
</protein>
<dbReference type="EMBL" id="BKZW01000001">
    <property type="protein sequence ID" value="GER87624.1"/>
    <property type="molecule type" value="Genomic_DNA"/>
</dbReference>
<comment type="caution">
    <text evidence="2">The sequence shown here is derived from an EMBL/GenBank/DDBJ whole genome shotgun (WGS) entry which is preliminary data.</text>
</comment>
<evidence type="ECO:0000256" key="1">
    <source>
        <dbReference type="SAM" id="MobiDB-lite"/>
    </source>
</evidence>
<dbReference type="Proteomes" id="UP000326912">
    <property type="component" value="Unassembled WGS sequence"/>
</dbReference>
<feature type="compositionally biased region" description="Basic and acidic residues" evidence="1">
    <location>
        <begin position="89"/>
        <end position="101"/>
    </location>
</feature>
<gene>
    <name evidence="2" type="ORF">KDW_17860</name>
</gene>
<dbReference type="RefSeq" id="WP_151755603.1">
    <property type="nucleotide sequence ID" value="NZ_BKZW01000001.1"/>
</dbReference>
<sequence>MEQHYSEEQRVDTQSAPENGGLASVGGGNIPGKGEKRPETASGVTEVSGQTTPATAGTHTGLPSAENANGQPEHGTLGGRNPGELNKNTGDRDKPREHSDIENTPVDPMISRTPDKVEAQKKADQQEKNNPQEASDQQ</sequence>
<name>A0A5J4KEE3_9CHLR</name>